<feature type="transmembrane region" description="Helical" evidence="1">
    <location>
        <begin position="240"/>
        <end position="265"/>
    </location>
</feature>
<feature type="transmembrane region" description="Helical" evidence="1">
    <location>
        <begin position="138"/>
        <end position="161"/>
    </location>
</feature>
<dbReference type="AlphaFoldDB" id="A0A437AMT9"/>
<accession>A0A437AMT9</accession>
<evidence type="ECO:0000256" key="1">
    <source>
        <dbReference type="SAM" id="Phobius"/>
    </source>
</evidence>
<gene>
    <name evidence="2" type="ORF">TUBRATIS_009680</name>
</gene>
<name>A0A437AMT9_9MICR</name>
<dbReference type="VEuPathDB" id="MicrosporidiaDB:TUBRATIS_009680"/>
<protein>
    <submittedName>
        <fullName evidence="2">Uncharacterized protein</fullName>
    </submittedName>
</protein>
<feature type="transmembrane region" description="Helical" evidence="1">
    <location>
        <begin position="57"/>
        <end position="77"/>
    </location>
</feature>
<proteinExistence type="predicted"/>
<feature type="transmembrane region" description="Helical" evidence="1">
    <location>
        <begin position="181"/>
        <end position="198"/>
    </location>
</feature>
<keyword evidence="1" id="KW-0472">Membrane</keyword>
<organism evidence="2 3">
    <name type="scientific">Tubulinosema ratisbonensis</name>
    <dbReference type="NCBI Taxonomy" id="291195"/>
    <lineage>
        <taxon>Eukaryota</taxon>
        <taxon>Fungi</taxon>
        <taxon>Fungi incertae sedis</taxon>
        <taxon>Microsporidia</taxon>
        <taxon>Tubulinosematoidea</taxon>
        <taxon>Tubulinosematidae</taxon>
        <taxon>Tubulinosema</taxon>
    </lineage>
</organism>
<dbReference type="EMBL" id="RCSS01000196">
    <property type="protein sequence ID" value="RVD92531.1"/>
    <property type="molecule type" value="Genomic_DNA"/>
</dbReference>
<reference evidence="2 3" key="1">
    <citation type="submission" date="2018-10" db="EMBL/GenBank/DDBJ databases">
        <title>Draft genome sequence of the microsporidian Tubulinosema ratisbonensis.</title>
        <authorList>
            <person name="Polonais V."/>
            <person name="Peyretaillade E."/>
            <person name="Niehus S."/>
            <person name="Wawrzyniak I."/>
            <person name="Franchet A."/>
            <person name="Gaspin C."/>
            <person name="Reichstadt M."/>
            <person name="Belser C."/>
            <person name="Labadie K."/>
            <person name="Delbac F."/>
            <person name="Ferrandon D."/>
        </authorList>
    </citation>
    <scope>NUCLEOTIDE SEQUENCE [LARGE SCALE GENOMIC DNA]</scope>
    <source>
        <strain evidence="2 3">Franzen</strain>
    </source>
</reference>
<feature type="transmembrane region" description="Helical" evidence="1">
    <location>
        <begin position="97"/>
        <end position="118"/>
    </location>
</feature>
<keyword evidence="3" id="KW-1185">Reference proteome</keyword>
<comment type="caution">
    <text evidence="2">The sequence shown here is derived from an EMBL/GenBank/DDBJ whole genome shotgun (WGS) entry which is preliminary data.</text>
</comment>
<evidence type="ECO:0000313" key="2">
    <source>
        <dbReference type="EMBL" id="RVD92531.1"/>
    </source>
</evidence>
<sequence length="291" mass="34672">MNLTFMSKEASKYQNKNLPVKMNFTSCLIDLWLRIDNIIHSCMLTYFILFVFIEINIYLYSIVYTIVLTIFYVLVCLSLKYSWFSMASTLFSCYYNLLYNISVAYILFFFGLNIYHIFCICKLCINIRSQNLNNYYPHISAILNSFLILFKSLLLLIKLAYPKKLKKMINKTSFDYVTESFYNTVFFFYLVTSFFGMCVLYGTSYLFCICLFLTIYLFLSVFLPLIFVRRKVRDSKTKKFAYFHMTLKLISAVSFLDTIIIEYYLAVFDPKQKYCFYIFNTEGAYLSHLRN</sequence>
<keyword evidence="1" id="KW-1133">Transmembrane helix</keyword>
<keyword evidence="1" id="KW-0812">Transmembrane</keyword>
<evidence type="ECO:0000313" key="3">
    <source>
        <dbReference type="Proteomes" id="UP000282876"/>
    </source>
</evidence>
<feature type="transmembrane region" description="Helical" evidence="1">
    <location>
        <begin position="31"/>
        <end position="51"/>
    </location>
</feature>
<feature type="transmembrane region" description="Helical" evidence="1">
    <location>
        <begin position="204"/>
        <end position="228"/>
    </location>
</feature>
<dbReference type="Proteomes" id="UP000282876">
    <property type="component" value="Unassembled WGS sequence"/>
</dbReference>